<evidence type="ECO:0000313" key="1">
    <source>
        <dbReference type="EMBL" id="WXB94622.1"/>
    </source>
</evidence>
<sequence length="159" mass="17512">MAAPITTIQKQQLTEEQIKEQKLEDLKTLLSENEEALNQIFSIVSELNNTGALEAATKLLQAKEEVASIALHQVSREPVTNLINHFMGIAGVLSAMDPEMTKKLVNSLNAGMDETKKLVNSEEKVGIFDLMKVLKDPDVNRAVNFGIHFLKGIGKGLKE</sequence>
<dbReference type="PANTHER" id="PTHR38433">
    <property type="match status" value="1"/>
</dbReference>
<dbReference type="InterPro" id="IPR012440">
    <property type="entry name" value="DUF1641"/>
</dbReference>
<dbReference type="RefSeq" id="WP_338754402.1">
    <property type="nucleotide sequence ID" value="NZ_CP147404.1"/>
</dbReference>
<name>A0ABZ2NAK7_9BACI</name>
<organism evidence="1 2">
    <name type="scientific">Bacillus kandeliae</name>
    <dbReference type="NCBI Taxonomy" id="3129297"/>
    <lineage>
        <taxon>Bacteria</taxon>
        <taxon>Bacillati</taxon>
        <taxon>Bacillota</taxon>
        <taxon>Bacilli</taxon>
        <taxon>Bacillales</taxon>
        <taxon>Bacillaceae</taxon>
        <taxon>Bacillus</taxon>
    </lineage>
</organism>
<gene>
    <name evidence="1" type="ORF">WDJ61_08360</name>
</gene>
<proteinExistence type="predicted"/>
<evidence type="ECO:0000313" key="2">
    <source>
        <dbReference type="Proteomes" id="UP001387364"/>
    </source>
</evidence>
<dbReference type="EMBL" id="CP147404">
    <property type="protein sequence ID" value="WXB94622.1"/>
    <property type="molecule type" value="Genomic_DNA"/>
</dbReference>
<keyword evidence="2" id="KW-1185">Reference proteome</keyword>
<dbReference type="Pfam" id="PF07849">
    <property type="entry name" value="DUF1641"/>
    <property type="match status" value="1"/>
</dbReference>
<accession>A0ABZ2NAK7</accession>
<dbReference type="PANTHER" id="PTHR38433:SF1">
    <property type="entry name" value="DUF1641 DOMAIN-CONTAINING PROTEIN"/>
    <property type="match status" value="1"/>
</dbReference>
<dbReference type="Proteomes" id="UP001387364">
    <property type="component" value="Chromosome"/>
</dbReference>
<protein>
    <submittedName>
        <fullName evidence="1">DUF1641 domain-containing protein</fullName>
    </submittedName>
</protein>
<reference evidence="1 2" key="1">
    <citation type="submission" date="2024-02" db="EMBL/GenBank/DDBJ databases">
        <title>Seven novel Bacillus-like species.</title>
        <authorList>
            <person name="Liu G."/>
        </authorList>
    </citation>
    <scope>NUCLEOTIDE SEQUENCE [LARGE SCALE GENOMIC DNA]</scope>
    <source>
        <strain evidence="1 2">FJAT-52991</strain>
    </source>
</reference>